<dbReference type="EMBL" id="RAHX01000001">
    <property type="protein sequence ID" value="RJY08196.1"/>
    <property type="molecule type" value="Genomic_DNA"/>
</dbReference>
<dbReference type="PROSITE" id="PS51257">
    <property type="entry name" value="PROKAR_LIPOPROTEIN"/>
    <property type="match status" value="1"/>
</dbReference>
<sequence>MKLLAVLPVIALVLTGCDRSDPPAVKMERAAEELVKEVEGENLPQQAAGPFAPRDECTDQPGAAEFLSQLRRAIRDRDAESVAALAAEDVRLTVLDDAGRARFVELLDASGGERWSALDDLLELGCASDGATMTMPYFAAQEIAGEWMETAIVTGEDIPVYEAPDASSPDIARLSWEAVRRVDNTSDGMAAVTWSEEGTGRPREGFIRSENLRLLADYELGVSRRNDRWRITHFVQGD</sequence>
<protein>
    <recommendedName>
        <fullName evidence="3">Lipoprotein</fullName>
    </recommendedName>
</protein>
<gene>
    <name evidence="1" type="ORF">D6201_01435</name>
</gene>
<accession>A0A419RQZ6</accession>
<proteinExistence type="predicted"/>
<dbReference type="Proteomes" id="UP000285232">
    <property type="component" value="Unassembled WGS sequence"/>
</dbReference>
<organism evidence="1 2">
    <name type="scientific">Aurantiacibacter aquimixticola</name>
    <dbReference type="NCBI Taxonomy" id="1958945"/>
    <lineage>
        <taxon>Bacteria</taxon>
        <taxon>Pseudomonadati</taxon>
        <taxon>Pseudomonadota</taxon>
        <taxon>Alphaproteobacteria</taxon>
        <taxon>Sphingomonadales</taxon>
        <taxon>Erythrobacteraceae</taxon>
        <taxon>Aurantiacibacter</taxon>
    </lineage>
</organism>
<dbReference type="AlphaFoldDB" id="A0A419RQZ6"/>
<evidence type="ECO:0008006" key="3">
    <source>
        <dbReference type="Google" id="ProtNLM"/>
    </source>
</evidence>
<evidence type="ECO:0000313" key="1">
    <source>
        <dbReference type="EMBL" id="RJY08196.1"/>
    </source>
</evidence>
<keyword evidence="2" id="KW-1185">Reference proteome</keyword>
<dbReference type="RefSeq" id="WP_120047085.1">
    <property type="nucleotide sequence ID" value="NZ_RAHX01000001.1"/>
</dbReference>
<dbReference type="OrthoDB" id="7550365at2"/>
<evidence type="ECO:0000313" key="2">
    <source>
        <dbReference type="Proteomes" id="UP000285232"/>
    </source>
</evidence>
<comment type="caution">
    <text evidence="1">The sequence shown here is derived from an EMBL/GenBank/DDBJ whole genome shotgun (WGS) entry which is preliminary data.</text>
</comment>
<reference evidence="1 2" key="1">
    <citation type="journal article" date="2017" name="Int. J. Syst. Evol. Microbiol.">
        <title>Erythrobacter aquimixticola sp. nov., isolated from the junction between the ocean and a freshwater spring.</title>
        <authorList>
            <person name="Park S."/>
            <person name="Jung Y.T."/>
            <person name="Choi S.J."/>
            <person name="Yoon J.H."/>
        </authorList>
    </citation>
    <scope>NUCLEOTIDE SEQUENCE [LARGE SCALE GENOMIC DNA]</scope>
    <source>
        <strain evidence="1 2">JSSK-14</strain>
    </source>
</reference>
<name>A0A419RQZ6_9SPHN</name>